<dbReference type="InterPro" id="IPR050889">
    <property type="entry name" value="Dendritic_Spine_Reg/Scaffold"/>
</dbReference>
<feature type="repeat" description="ANK" evidence="3">
    <location>
        <begin position="411"/>
        <end position="443"/>
    </location>
</feature>
<sequence>MASSAVAAVPAAPAAPAGAAGRAQQAETDQRFTVSVSCRVDGEQASVSFTTFRRTLIQQIMDSSLAFFKISPSQSQTAQLILGGKQVVSFTPQSTVEDLKLTSPDRQSLELVLLDEEPEVSFPVCDQYGAEEVLRARLYHPFLDAVKRLLESSAIAQPGQPQPPLDVDLYRSSDVSPVSLQNSPAACGLQGGEQLWLYRYGRCSREYWQQQGQPERGLQPTFAGLYISDFKNHFQGRAVFRHDLAMPLEPLLATYCQWRGIELGRASFLWLQFYMRLSLSDSGVARGMDDGDTIYIFDKQDPQGQLWDAVLDGDALGVQAALDAGATLHGPPGSFEAITCRWPLHAAAANNHLDVARLLVQQSADVDKLDAVSEPALWHAVEQGHAPMVELLLSLDATASDLPAPPGKTKADYAALCHAAEKGSLAMVQLLLAKGANPYTYDDTGYCAYDYLVDQAKPLELLNALLQADNAHMFASAPLSNGPSATLPWGATAAPATVWWRSGPQRLRPRRP</sequence>
<dbReference type="PROSITE" id="PS50297">
    <property type="entry name" value="ANK_REP_REGION"/>
    <property type="match status" value="1"/>
</dbReference>
<evidence type="ECO:0000313" key="5">
    <source>
        <dbReference type="Proteomes" id="UP000485058"/>
    </source>
</evidence>
<keyword evidence="1" id="KW-0677">Repeat</keyword>
<dbReference type="AlphaFoldDB" id="A0A699YSZ6"/>
<dbReference type="InterPro" id="IPR002110">
    <property type="entry name" value="Ankyrin_rpt"/>
</dbReference>
<dbReference type="PANTHER" id="PTHR24166">
    <property type="entry name" value="ROLLING PEBBLES, ISOFORM B"/>
    <property type="match status" value="1"/>
</dbReference>
<dbReference type="PROSITE" id="PS50088">
    <property type="entry name" value="ANK_REPEAT"/>
    <property type="match status" value="2"/>
</dbReference>
<dbReference type="EMBL" id="BLLF01000599">
    <property type="protein sequence ID" value="GFH13327.1"/>
    <property type="molecule type" value="Genomic_DNA"/>
</dbReference>
<dbReference type="SUPFAM" id="SSF48403">
    <property type="entry name" value="Ankyrin repeat"/>
    <property type="match status" value="1"/>
</dbReference>
<dbReference type="Pfam" id="PF12796">
    <property type="entry name" value="Ank_2"/>
    <property type="match status" value="1"/>
</dbReference>
<dbReference type="Gene3D" id="1.25.40.20">
    <property type="entry name" value="Ankyrin repeat-containing domain"/>
    <property type="match status" value="1"/>
</dbReference>
<keyword evidence="5" id="KW-1185">Reference proteome</keyword>
<protein>
    <submittedName>
        <fullName evidence="4">Uncharacterized protein</fullName>
    </submittedName>
</protein>
<evidence type="ECO:0000313" key="4">
    <source>
        <dbReference type="EMBL" id="GFH13327.1"/>
    </source>
</evidence>
<evidence type="ECO:0000256" key="1">
    <source>
        <dbReference type="ARBA" id="ARBA00022737"/>
    </source>
</evidence>
<keyword evidence="2 3" id="KW-0040">ANK repeat</keyword>
<evidence type="ECO:0000256" key="3">
    <source>
        <dbReference type="PROSITE-ProRule" id="PRU00023"/>
    </source>
</evidence>
<dbReference type="Proteomes" id="UP000485058">
    <property type="component" value="Unassembled WGS sequence"/>
</dbReference>
<accession>A0A699YSZ6</accession>
<evidence type="ECO:0000256" key="2">
    <source>
        <dbReference type="ARBA" id="ARBA00023043"/>
    </source>
</evidence>
<dbReference type="PANTHER" id="PTHR24166:SF48">
    <property type="entry name" value="PROTEIN VAPYRIN"/>
    <property type="match status" value="1"/>
</dbReference>
<organism evidence="4 5">
    <name type="scientific">Haematococcus lacustris</name>
    <name type="common">Green alga</name>
    <name type="synonym">Haematococcus pluvialis</name>
    <dbReference type="NCBI Taxonomy" id="44745"/>
    <lineage>
        <taxon>Eukaryota</taxon>
        <taxon>Viridiplantae</taxon>
        <taxon>Chlorophyta</taxon>
        <taxon>core chlorophytes</taxon>
        <taxon>Chlorophyceae</taxon>
        <taxon>CS clade</taxon>
        <taxon>Chlamydomonadales</taxon>
        <taxon>Haematococcaceae</taxon>
        <taxon>Haematococcus</taxon>
    </lineage>
</organism>
<reference evidence="4 5" key="1">
    <citation type="submission" date="2020-02" db="EMBL/GenBank/DDBJ databases">
        <title>Draft genome sequence of Haematococcus lacustris strain NIES-144.</title>
        <authorList>
            <person name="Morimoto D."/>
            <person name="Nakagawa S."/>
            <person name="Yoshida T."/>
            <person name="Sawayama S."/>
        </authorList>
    </citation>
    <scope>NUCLEOTIDE SEQUENCE [LARGE SCALE GENOMIC DNA]</scope>
    <source>
        <strain evidence="4 5">NIES-144</strain>
    </source>
</reference>
<dbReference type="SMART" id="SM00248">
    <property type="entry name" value="ANK"/>
    <property type="match status" value="3"/>
</dbReference>
<proteinExistence type="predicted"/>
<comment type="caution">
    <text evidence="4">The sequence shown here is derived from an EMBL/GenBank/DDBJ whole genome shotgun (WGS) entry which is preliminary data.</text>
</comment>
<feature type="repeat" description="ANK" evidence="3">
    <location>
        <begin position="343"/>
        <end position="371"/>
    </location>
</feature>
<dbReference type="InterPro" id="IPR036770">
    <property type="entry name" value="Ankyrin_rpt-contain_sf"/>
</dbReference>
<dbReference type="Pfam" id="PF00023">
    <property type="entry name" value="Ank"/>
    <property type="match status" value="1"/>
</dbReference>
<name>A0A699YSZ6_HAELA</name>
<gene>
    <name evidence="4" type="ORF">HaLaN_09192</name>
</gene>